<keyword evidence="5" id="KW-0378">Hydrolase</keyword>
<proteinExistence type="predicted"/>
<keyword evidence="2" id="KW-0964">Secreted</keyword>
<name>A0A653C2K6_CALMS</name>
<sequence>MFPKEEMFPKVIFWLTLLSLYQFSYGVVPGESPCPKVLTYEDTSGFDKYDAKIILHSDTELNGVWLTLEFDRPTVLEIGNWLGEVVILNTTRYLIRNTDRTIKPNKPQTEHFIIRYDPMFIAPKVTKIYLNGRTICSYLDAVIATVFRPRVGNSVLTGSWIPDAAETTLSPFKTPTAENNILNLGFRSQEDHFPGDLAAFDESTKLLEVPDLCGTVVKPPKPLITYGQQSDEGEFPWHAALYRSEKGRLLYSCGASLITTRHLITVAHCVTSGRGNVEPIATDRLVIYLGKYYLDSFKSPGIQSYTPEFIRIHEEYYPPELKNDLAIIKLSSDVRITNYVRPVCIWGGSVNTEEITGKQGTVIGWGFDHTRQLNNILTKTEMPVVPITTCIYSNPDFFARFTSERTFCAGFRNGTLVCEGDSGGGMVFLKPNSSPINPKWQLRGLVSLAKGLQSRCDTHHFAVFTDIAKYLGWIRNTIIL</sequence>
<evidence type="ECO:0000256" key="1">
    <source>
        <dbReference type="ARBA" id="ARBA00004613"/>
    </source>
</evidence>
<keyword evidence="8" id="KW-1015">Disulfide bond</keyword>
<dbReference type="SUPFAM" id="SSF50494">
    <property type="entry name" value="Trypsin-like serine proteases"/>
    <property type="match status" value="1"/>
</dbReference>
<gene>
    <name evidence="11" type="ORF">CALMAC_LOCUS5756</name>
</gene>
<dbReference type="AlphaFoldDB" id="A0A653C2K6"/>
<evidence type="ECO:0000256" key="3">
    <source>
        <dbReference type="ARBA" id="ARBA00022670"/>
    </source>
</evidence>
<dbReference type="Pfam" id="PF16030">
    <property type="entry name" value="GD_N"/>
    <property type="match status" value="1"/>
</dbReference>
<dbReference type="Pfam" id="PF00089">
    <property type="entry name" value="Trypsin"/>
    <property type="match status" value="1"/>
</dbReference>
<keyword evidence="3" id="KW-0645">Protease</keyword>
<evidence type="ECO:0000256" key="8">
    <source>
        <dbReference type="ARBA" id="ARBA00023157"/>
    </source>
</evidence>
<evidence type="ECO:0000256" key="5">
    <source>
        <dbReference type="ARBA" id="ARBA00022801"/>
    </source>
</evidence>
<dbReference type="PANTHER" id="PTHR24260:SF143">
    <property type="entry name" value="SERINE PROTEASE GD-LIKE PROTEIN"/>
    <property type="match status" value="1"/>
</dbReference>
<dbReference type="GO" id="GO:0005576">
    <property type="term" value="C:extracellular region"/>
    <property type="evidence" value="ECO:0007669"/>
    <property type="project" value="UniProtKB-SubCell"/>
</dbReference>
<keyword evidence="7" id="KW-0865">Zymogen</keyword>
<accession>A0A653C2K6</accession>
<dbReference type="OrthoDB" id="6147874at2759"/>
<dbReference type="FunFam" id="2.40.10.10:FF:000146">
    <property type="entry name" value="Serine protease 53"/>
    <property type="match status" value="1"/>
</dbReference>
<dbReference type="SMART" id="SM00020">
    <property type="entry name" value="Tryp_SPc"/>
    <property type="match status" value="1"/>
</dbReference>
<dbReference type="PROSITE" id="PS50240">
    <property type="entry name" value="TRYPSIN_DOM"/>
    <property type="match status" value="1"/>
</dbReference>
<organism evidence="11 12">
    <name type="scientific">Callosobruchus maculatus</name>
    <name type="common">Southern cowpea weevil</name>
    <name type="synonym">Pulse bruchid</name>
    <dbReference type="NCBI Taxonomy" id="64391"/>
    <lineage>
        <taxon>Eukaryota</taxon>
        <taxon>Metazoa</taxon>
        <taxon>Ecdysozoa</taxon>
        <taxon>Arthropoda</taxon>
        <taxon>Hexapoda</taxon>
        <taxon>Insecta</taxon>
        <taxon>Pterygota</taxon>
        <taxon>Neoptera</taxon>
        <taxon>Endopterygota</taxon>
        <taxon>Coleoptera</taxon>
        <taxon>Polyphaga</taxon>
        <taxon>Cucujiformia</taxon>
        <taxon>Chrysomeloidea</taxon>
        <taxon>Chrysomelidae</taxon>
        <taxon>Bruchinae</taxon>
        <taxon>Bruchini</taxon>
        <taxon>Callosobruchus</taxon>
    </lineage>
</organism>
<dbReference type="InterPro" id="IPR001254">
    <property type="entry name" value="Trypsin_dom"/>
</dbReference>
<evidence type="ECO:0000313" key="12">
    <source>
        <dbReference type="Proteomes" id="UP000410492"/>
    </source>
</evidence>
<evidence type="ECO:0000256" key="9">
    <source>
        <dbReference type="SAM" id="SignalP"/>
    </source>
</evidence>
<evidence type="ECO:0000256" key="4">
    <source>
        <dbReference type="ARBA" id="ARBA00022729"/>
    </source>
</evidence>
<protein>
    <recommendedName>
        <fullName evidence="10">Peptidase S1 domain-containing protein</fullName>
    </recommendedName>
</protein>
<evidence type="ECO:0000259" key="10">
    <source>
        <dbReference type="PROSITE" id="PS50240"/>
    </source>
</evidence>
<dbReference type="GO" id="GO:0006508">
    <property type="term" value="P:proteolysis"/>
    <property type="evidence" value="ECO:0007669"/>
    <property type="project" value="UniProtKB-KW"/>
</dbReference>
<dbReference type="InterPro" id="IPR043504">
    <property type="entry name" value="Peptidase_S1_PA_chymotrypsin"/>
</dbReference>
<reference evidence="11 12" key="1">
    <citation type="submission" date="2019-01" db="EMBL/GenBank/DDBJ databases">
        <authorList>
            <person name="Sayadi A."/>
        </authorList>
    </citation>
    <scope>NUCLEOTIDE SEQUENCE [LARGE SCALE GENOMIC DNA]</scope>
</reference>
<dbReference type="Gene3D" id="2.40.10.10">
    <property type="entry name" value="Trypsin-like serine proteases"/>
    <property type="match status" value="1"/>
</dbReference>
<dbReference type="GO" id="GO:0004252">
    <property type="term" value="F:serine-type endopeptidase activity"/>
    <property type="evidence" value="ECO:0007669"/>
    <property type="project" value="InterPro"/>
</dbReference>
<dbReference type="InterPro" id="IPR001314">
    <property type="entry name" value="Peptidase_S1A"/>
</dbReference>
<dbReference type="InterPro" id="IPR031986">
    <property type="entry name" value="GD_N"/>
</dbReference>
<dbReference type="CDD" id="cd00190">
    <property type="entry name" value="Tryp_SPc"/>
    <property type="match status" value="1"/>
</dbReference>
<feature type="chain" id="PRO_5025066266" description="Peptidase S1 domain-containing protein" evidence="9">
    <location>
        <begin position="27"/>
        <end position="480"/>
    </location>
</feature>
<dbReference type="InterPro" id="IPR009003">
    <property type="entry name" value="Peptidase_S1_PA"/>
</dbReference>
<dbReference type="PRINTS" id="PR00722">
    <property type="entry name" value="CHYMOTRYPSIN"/>
</dbReference>
<dbReference type="PANTHER" id="PTHR24260">
    <property type="match status" value="1"/>
</dbReference>
<evidence type="ECO:0000256" key="7">
    <source>
        <dbReference type="ARBA" id="ARBA00023145"/>
    </source>
</evidence>
<keyword evidence="6" id="KW-0720">Serine protease</keyword>
<dbReference type="EMBL" id="CAACVG010006856">
    <property type="protein sequence ID" value="VEN42176.1"/>
    <property type="molecule type" value="Genomic_DNA"/>
</dbReference>
<feature type="domain" description="Peptidase S1" evidence="10">
    <location>
        <begin position="224"/>
        <end position="479"/>
    </location>
</feature>
<dbReference type="InterPro" id="IPR051333">
    <property type="entry name" value="CLIP_Serine_Protease"/>
</dbReference>
<dbReference type="Proteomes" id="UP000410492">
    <property type="component" value="Unassembled WGS sequence"/>
</dbReference>
<feature type="signal peptide" evidence="9">
    <location>
        <begin position="1"/>
        <end position="26"/>
    </location>
</feature>
<evidence type="ECO:0000256" key="6">
    <source>
        <dbReference type="ARBA" id="ARBA00022825"/>
    </source>
</evidence>
<evidence type="ECO:0000313" key="11">
    <source>
        <dbReference type="EMBL" id="VEN42176.1"/>
    </source>
</evidence>
<comment type="subcellular location">
    <subcellularLocation>
        <location evidence="1">Secreted</location>
    </subcellularLocation>
</comment>
<keyword evidence="4 9" id="KW-0732">Signal</keyword>
<evidence type="ECO:0000256" key="2">
    <source>
        <dbReference type="ARBA" id="ARBA00022525"/>
    </source>
</evidence>
<keyword evidence="12" id="KW-1185">Reference proteome</keyword>